<accession>A0A271KE56</accession>
<keyword evidence="2" id="KW-1185">Reference proteome</keyword>
<organism evidence="1 2">
    <name type="scientific">Mesorhizobium wenxiniae</name>
    <dbReference type="NCBI Taxonomy" id="2014805"/>
    <lineage>
        <taxon>Bacteria</taxon>
        <taxon>Pseudomonadati</taxon>
        <taxon>Pseudomonadota</taxon>
        <taxon>Alphaproteobacteria</taxon>
        <taxon>Hyphomicrobiales</taxon>
        <taxon>Phyllobacteriaceae</taxon>
        <taxon>Mesorhizobium</taxon>
    </lineage>
</organism>
<gene>
    <name evidence="1" type="ORF">CIT31_17040</name>
</gene>
<dbReference type="RefSeq" id="WP_095519594.1">
    <property type="nucleotide sequence ID" value="NZ_NPKH01000023.1"/>
</dbReference>
<evidence type="ECO:0000313" key="2">
    <source>
        <dbReference type="Proteomes" id="UP000215931"/>
    </source>
</evidence>
<dbReference type="Proteomes" id="UP000215931">
    <property type="component" value="Unassembled WGS sequence"/>
</dbReference>
<proteinExistence type="predicted"/>
<comment type="caution">
    <text evidence="1">The sequence shown here is derived from an EMBL/GenBank/DDBJ whole genome shotgun (WGS) entry which is preliminary data.</text>
</comment>
<dbReference type="EMBL" id="NPKH01000023">
    <property type="protein sequence ID" value="PAP94062.1"/>
    <property type="molecule type" value="Genomic_DNA"/>
</dbReference>
<reference evidence="1 2" key="1">
    <citation type="submission" date="2017-08" db="EMBL/GenBank/DDBJ databases">
        <title>Mesorhizobium wenxinae sp. nov., a novel rhizobial species isolated from root nodules of chickpea (Cicer arietinum L.).</title>
        <authorList>
            <person name="Zhang J."/>
        </authorList>
    </citation>
    <scope>NUCLEOTIDE SEQUENCE [LARGE SCALE GENOMIC DNA]</scope>
    <source>
        <strain evidence="2">WYCCWR 10019</strain>
    </source>
</reference>
<sequence>MSLLLFELAEGLRQTFCALNRNQSHCKVLKVSKRFARRSSTGNIMMGCFIDLIVLSNETIYTSYKSKARLVLRHDLVWGLRRQPFC</sequence>
<dbReference type="AlphaFoldDB" id="A0A271KE56"/>
<evidence type="ECO:0000313" key="1">
    <source>
        <dbReference type="EMBL" id="PAP94062.1"/>
    </source>
</evidence>
<protein>
    <submittedName>
        <fullName evidence="1">Uncharacterized protein</fullName>
    </submittedName>
</protein>
<name>A0A271KE56_9HYPH</name>